<feature type="chain" id="PRO_5031552563" evidence="1">
    <location>
        <begin position="24"/>
        <end position="112"/>
    </location>
</feature>
<accession>A0A7X0BXQ4</accession>
<sequence>MTLRTLLLLMASVLGGCSSVLMTSDGASPGDNLMYAGTRFNAKVIGQDSCEQSGYNAGYSCAYQQLLTPLCLIDFVPSLALDTLLLPFTGLHAAISPSESPDKQQVEPPQPE</sequence>
<dbReference type="Proteomes" id="UP000557193">
    <property type="component" value="Unassembled WGS sequence"/>
</dbReference>
<dbReference type="EMBL" id="JACHLL010000006">
    <property type="protein sequence ID" value="MBB6342974.1"/>
    <property type="molecule type" value="Genomic_DNA"/>
</dbReference>
<dbReference type="InterPro" id="IPR010780">
    <property type="entry name" value="DUF1375"/>
</dbReference>
<protein>
    <submittedName>
        <fullName evidence="2">Uncharacterized protein YceK</fullName>
    </submittedName>
</protein>
<evidence type="ECO:0000256" key="1">
    <source>
        <dbReference type="SAM" id="SignalP"/>
    </source>
</evidence>
<evidence type="ECO:0000313" key="3">
    <source>
        <dbReference type="Proteomes" id="UP000557193"/>
    </source>
</evidence>
<dbReference type="Pfam" id="PF07119">
    <property type="entry name" value="DUF1375"/>
    <property type="match status" value="1"/>
</dbReference>
<keyword evidence="3" id="KW-1185">Reference proteome</keyword>
<gene>
    <name evidence="2" type="ORF">HNP49_003162</name>
</gene>
<keyword evidence="1" id="KW-0732">Signal</keyword>
<organism evidence="2 3">
    <name type="scientific">Pseudomonas fluvialis</name>
    <dbReference type="NCBI Taxonomy" id="1793966"/>
    <lineage>
        <taxon>Bacteria</taxon>
        <taxon>Pseudomonadati</taxon>
        <taxon>Pseudomonadota</taxon>
        <taxon>Gammaproteobacteria</taxon>
        <taxon>Pseudomonadales</taxon>
        <taxon>Pseudomonadaceae</taxon>
        <taxon>Pseudomonas</taxon>
    </lineage>
</organism>
<comment type="caution">
    <text evidence="2">The sequence shown here is derived from an EMBL/GenBank/DDBJ whole genome shotgun (WGS) entry which is preliminary data.</text>
</comment>
<dbReference type="AlphaFoldDB" id="A0A7X0BXQ4"/>
<dbReference type="PROSITE" id="PS51257">
    <property type="entry name" value="PROKAR_LIPOPROTEIN"/>
    <property type="match status" value="1"/>
</dbReference>
<reference evidence="2 3" key="1">
    <citation type="submission" date="2020-08" db="EMBL/GenBank/DDBJ databases">
        <title>Functional genomics of gut bacteria from endangered species of beetles.</title>
        <authorList>
            <person name="Carlos-Shanley C."/>
        </authorList>
    </citation>
    <scope>NUCLEOTIDE SEQUENCE [LARGE SCALE GENOMIC DNA]</scope>
    <source>
        <strain evidence="2 3">S00202</strain>
    </source>
</reference>
<name>A0A7X0BXQ4_9PSED</name>
<proteinExistence type="predicted"/>
<evidence type="ECO:0000313" key="2">
    <source>
        <dbReference type="EMBL" id="MBB6342974.1"/>
    </source>
</evidence>
<feature type="signal peptide" evidence="1">
    <location>
        <begin position="1"/>
        <end position="23"/>
    </location>
</feature>
<dbReference type="RefSeq" id="WP_184684854.1">
    <property type="nucleotide sequence ID" value="NZ_JACHLL010000006.1"/>
</dbReference>